<evidence type="ECO:0000256" key="1">
    <source>
        <dbReference type="ARBA" id="ARBA00004761"/>
    </source>
</evidence>
<proteinExistence type="inferred from homology"/>
<evidence type="ECO:0000313" key="6">
    <source>
        <dbReference type="EMBL" id="VYU55209.1"/>
    </source>
</evidence>
<protein>
    <submittedName>
        <fullName evidence="6">2-dehydro-3-deoxy-6-phosphogalactonate aldolase</fullName>
        <ecNumber evidence="6">4.1.2.21</ecNumber>
    </submittedName>
</protein>
<dbReference type="Gene3D" id="3.20.20.70">
    <property type="entry name" value="Aldolase class I"/>
    <property type="match status" value="1"/>
</dbReference>
<dbReference type="PANTHER" id="PTHR30246:SF1">
    <property type="entry name" value="2-DEHYDRO-3-DEOXY-6-PHOSPHOGALACTONATE ALDOLASE-RELATED"/>
    <property type="match status" value="1"/>
</dbReference>
<comment type="subunit">
    <text evidence="3">Homotrimer.</text>
</comment>
<dbReference type="CDD" id="cd00452">
    <property type="entry name" value="KDPG_aldolase"/>
    <property type="match status" value="1"/>
</dbReference>
<name>A0A6N3FU78_9ENTR</name>
<sequence length="208" mass="22441">MDFKTTLQQSGLIAILRGLRPEQAQEIGERLYAAGFRLIEVPLNSPEPLESLRIMREALPDDCLLGAGTVMTTDQVDAVKEAGGQLIVMPHSDPQVIKRAKALGMVCTPGVATPTEAFAALKVGADALKLFPAEQISPAIVKAWRAVVPADIPMLPVGGITPENMQEYLNNGANGFGLGSSLWKAGMTPVQVYEHATRFMDAWHHRSQ</sequence>
<accession>A0A6N3FU78</accession>
<evidence type="ECO:0000256" key="4">
    <source>
        <dbReference type="ARBA" id="ARBA00023239"/>
    </source>
</evidence>
<reference evidence="6" key="1">
    <citation type="submission" date="2019-11" db="EMBL/GenBank/DDBJ databases">
        <authorList>
            <person name="Feng L."/>
        </authorList>
    </citation>
    <scope>NUCLEOTIDE SEQUENCE</scope>
    <source>
        <strain evidence="6">EMassiliensisLFYP7</strain>
    </source>
</reference>
<gene>
    <name evidence="6" type="primary">dgoA_2</name>
    <name evidence="6" type="ORF">EMLFYP7_02813</name>
</gene>
<dbReference type="InterPro" id="IPR013785">
    <property type="entry name" value="Aldolase_TIM"/>
</dbReference>
<dbReference type="EMBL" id="CACRTZ010000032">
    <property type="protein sequence ID" value="VYU55209.1"/>
    <property type="molecule type" value="Genomic_DNA"/>
</dbReference>
<evidence type="ECO:0000256" key="2">
    <source>
        <dbReference type="ARBA" id="ARBA00006906"/>
    </source>
</evidence>
<dbReference type="NCBIfam" id="NF006600">
    <property type="entry name" value="PRK09140.1"/>
    <property type="match status" value="1"/>
</dbReference>
<dbReference type="AlphaFoldDB" id="A0A6N3FU78"/>
<evidence type="ECO:0000256" key="5">
    <source>
        <dbReference type="ARBA" id="ARBA00023277"/>
    </source>
</evidence>
<dbReference type="PANTHER" id="PTHR30246">
    <property type="entry name" value="2-KETO-3-DEOXY-6-PHOSPHOGLUCONATE ALDOLASE"/>
    <property type="match status" value="1"/>
</dbReference>
<keyword evidence="4 6" id="KW-0456">Lyase</keyword>
<comment type="similarity">
    <text evidence="2">Belongs to the KHG/KDPG aldolase family.</text>
</comment>
<dbReference type="RefSeq" id="WP_156566498.1">
    <property type="nucleotide sequence ID" value="NZ_CACRTZ010000032.1"/>
</dbReference>
<dbReference type="SUPFAM" id="SSF51569">
    <property type="entry name" value="Aldolase"/>
    <property type="match status" value="1"/>
</dbReference>
<keyword evidence="5" id="KW-0119">Carbohydrate metabolism</keyword>
<comment type="pathway">
    <text evidence="1">Carbohydrate acid metabolism.</text>
</comment>
<evidence type="ECO:0000256" key="3">
    <source>
        <dbReference type="ARBA" id="ARBA00011233"/>
    </source>
</evidence>
<dbReference type="EC" id="4.1.2.21" evidence="6"/>
<dbReference type="GO" id="GO:0008674">
    <property type="term" value="F:2-dehydro-3-deoxy-6-phosphogalactonate aldolase activity"/>
    <property type="evidence" value="ECO:0007669"/>
    <property type="project" value="UniProtKB-EC"/>
</dbReference>
<dbReference type="InterPro" id="IPR000887">
    <property type="entry name" value="Aldlse_KDPG_KHG"/>
</dbReference>
<dbReference type="Pfam" id="PF01081">
    <property type="entry name" value="Aldolase"/>
    <property type="match status" value="1"/>
</dbReference>
<organism evidence="6">
    <name type="scientific">Phytobacter massiliensis</name>
    <dbReference type="NCBI Taxonomy" id="1485952"/>
    <lineage>
        <taxon>Bacteria</taxon>
        <taxon>Pseudomonadati</taxon>
        <taxon>Pseudomonadota</taxon>
        <taxon>Gammaproteobacteria</taxon>
        <taxon>Enterobacterales</taxon>
        <taxon>Enterobacteriaceae</taxon>
        <taxon>Phytobacter</taxon>
    </lineage>
</organism>